<reference evidence="1" key="1">
    <citation type="submission" date="2018-05" db="EMBL/GenBank/DDBJ databases">
        <authorList>
            <person name="Lanie J.A."/>
            <person name="Ng W.-L."/>
            <person name="Kazmierczak K.M."/>
            <person name="Andrzejewski T.M."/>
            <person name="Davidsen T.M."/>
            <person name="Wayne K.J."/>
            <person name="Tettelin H."/>
            <person name="Glass J.I."/>
            <person name="Rusch D."/>
            <person name="Podicherti R."/>
            <person name="Tsui H.-C.T."/>
            <person name="Winkler M.E."/>
        </authorList>
    </citation>
    <scope>NUCLEOTIDE SEQUENCE</scope>
</reference>
<dbReference type="AlphaFoldDB" id="A0A382FVR5"/>
<proteinExistence type="predicted"/>
<gene>
    <name evidence="1" type="ORF">METZ01_LOCUS220002</name>
</gene>
<protein>
    <submittedName>
        <fullName evidence="1">Uncharacterized protein</fullName>
    </submittedName>
</protein>
<organism evidence="1">
    <name type="scientific">marine metagenome</name>
    <dbReference type="NCBI Taxonomy" id="408172"/>
    <lineage>
        <taxon>unclassified sequences</taxon>
        <taxon>metagenomes</taxon>
        <taxon>ecological metagenomes</taxon>
    </lineage>
</organism>
<sequence length="36" mass="3917">VHHENTSIAVGMVGVFASRIMIKGESYTLYIIPPQG</sequence>
<dbReference type="EMBL" id="UINC01052150">
    <property type="protein sequence ID" value="SVB67148.1"/>
    <property type="molecule type" value="Genomic_DNA"/>
</dbReference>
<feature type="non-terminal residue" evidence="1">
    <location>
        <position position="1"/>
    </location>
</feature>
<name>A0A382FVR5_9ZZZZ</name>
<accession>A0A382FVR5</accession>
<evidence type="ECO:0000313" key="1">
    <source>
        <dbReference type="EMBL" id="SVB67148.1"/>
    </source>
</evidence>